<dbReference type="EMBL" id="JAGTJJ010000001">
    <property type="protein sequence ID" value="MDC3979391.1"/>
    <property type="molecule type" value="Genomic_DNA"/>
</dbReference>
<dbReference type="AlphaFoldDB" id="A0A9X3X0V7"/>
<comment type="caution">
    <text evidence="1">The sequence shown here is derived from an EMBL/GenBank/DDBJ whole genome shotgun (WGS) entry which is preliminary data.</text>
</comment>
<keyword evidence="2" id="KW-1185">Reference proteome</keyword>
<name>A0A9X3X0V7_9BACT</name>
<organism evidence="1 2">
    <name type="scientific">Polyangium jinanense</name>
    <dbReference type="NCBI Taxonomy" id="2829994"/>
    <lineage>
        <taxon>Bacteria</taxon>
        <taxon>Pseudomonadati</taxon>
        <taxon>Myxococcota</taxon>
        <taxon>Polyangia</taxon>
        <taxon>Polyangiales</taxon>
        <taxon>Polyangiaceae</taxon>
        <taxon>Polyangium</taxon>
    </lineage>
</organism>
<proteinExistence type="predicted"/>
<evidence type="ECO:0000313" key="1">
    <source>
        <dbReference type="EMBL" id="MDC3979391.1"/>
    </source>
</evidence>
<evidence type="ECO:0000313" key="2">
    <source>
        <dbReference type="Proteomes" id="UP001151081"/>
    </source>
</evidence>
<accession>A0A9X3X0V7</accession>
<dbReference type="Proteomes" id="UP001151081">
    <property type="component" value="Unassembled WGS sequence"/>
</dbReference>
<protein>
    <submittedName>
        <fullName evidence="1">Uncharacterized protein</fullName>
    </submittedName>
</protein>
<reference evidence="1 2" key="1">
    <citation type="submission" date="2021-04" db="EMBL/GenBank/DDBJ databases">
        <title>Genome analysis of Polyangium sp.</title>
        <authorList>
            <person name="Li Y."/>
            <person name="Wang J."/>
        </authorList>
    </citation>
    <scope>NUCLEOTIDE SEQUENCE [LARGE SCALE GENOMIC DNA]</scope>
    <source>
        <strain evidence="1 2">SDU14</strain>
    </source>
</reference>
<sequence>MSFASPAPLFALALLVTGCNVLGHTQLGPTVASRDGTPVGGVEANANMYVDMQPADDLTNRRPLAETARRWGLASGAYLRGSPLGFGLGMRPGIFVGSTDAKLAILGTAGLSLGLQTLEDATYGNVGLYGMLAAGIPVRKTYDPKALVLCRSLTYVTIGLQGNLDRLPALEESIGTLGLLVGILGLEDSGAPSDRKNPDVDCPR</sequence>
<dbReference type="RefSeq" id="WP_272418192.1">
    <property type="nucleotide sequence ID" value="NZ_JAGTJJ010000001.1"/>
</dbReference>
<gene>
    <name evidence="1" type="ORF">KEG57_02700</name>
</gene>